<dbReference type="GeneID" id="31002230"/>
<evidence type="ECO:0000313" key="2">
    <source>
        <dbReference type="EMBL" id="OKL62244.1"/>
    </source>
</evidence>
<protein>
    <submittedName>
        <fullName evidence="2">Uncharacterized protein</fullName>
    </submittedName>
</protein>
<keyword evidence="3" id="KW-1185">Reference proteome</keyword>
<feature type="compositionally biased region" description="Basic and acidic residues" evidence="1">
    <location>
        <begin position="723"/>
        <end position="743"/>
    </location>
</feature>
<proteinExistence type="predicted"/>
<dbReference type="RefSeq" id="XP_020122365.1">
    <property type="nucleotide sequence ID" value="XM_020264521.1"/>
</dbReference>
<name>A0A225AV36_TALAT</name>
<gene>
    <name evidence="2" type="ORF">UA08_02475</name>
</gene>
<dbReference type="Proteomes" id="UP000214365">
    <property type="component" value="Unassembled WGS sequence"/>
</dbReference>
<feature type="region of interest" description="Disordered" evidence="1">
    <location>
        <begin position="387"/>
        <end position="411"/>
    </location>
</feature>
<evidence type="ECO:0000313" key="3">
    <source>
        <dbReference type="Proteomes" id="UP000214365"/>
    </source>
</evidence>
<accession>A0A225AV36</accession>
<dbReference type="InterPro" id="IPR029058">
    <property type="entry name" value="AB_hydrolase_fold"/>
</dbReference>
<feature type="compositionally biased region" description="Polar residues" evidence="1">
    <location>
        <begin position="392"/>
        <end position="411"/>
    </location>
</feature>
<dbReference type="AlphaFoldDB" id="A0A225AV36"/>
<feature type="region of interest" description="Disordered" evidence="1">
    <location>
        <begin position="1"/>
        <end position="144"/>
    </location>
</feature>
<feature type="region of interest" description="Disordered" evidence="1">
    <location>
        <begin position="208"/>
        <end position="261"/>
    </location>
</feature>
<organism evidence="2 3">
    <name type="scientific">Talaromyces atroroseus</name>
    <dbReference type="NCBI Taxonomy" id="1441469"/>
    <lineage>
        <taxon>Eukaryota</taxon>
        <taxon>Fungi</taxon>
        <taxon>Dikarya</taxon>
        <taxon>Ascomycota</taxon>
        <taxon>Pezizomycotina</taxon>
        <taxon>Eurotiomycetes</taxon>
        <taxon>Eurotiomycetidae</taxon>
        <taxon>Eurotiales</taxon>
        <taxon>Trichocomaceae</taxon>
        <taxon>Talaromyces</taxon>
        <taxon>Talaromyces sect. Trachyspermi</taxon>
    </lineage>
</organism>
<comment type="caution">
    <text evidence="2">The sequence shown here is derived from an EMBL/GenBank/DDBJ whole genome shotgun (WGS) entry which is preliminary data.</text>
</comment>
<dbReference type="EMBL" id="LFMY01000003">
    <property type="protein sequence ID" value="OKL62244.1"/>
    <property type="molecule type" value="Genomic_DNA"/>
</dbReference>
<feature type="compositionally biased region" description="Polar residues" evidence="1">
    <location>
        <begin position="16"/>
        <end position="28"/>
    </location>
</feature>
<sequence length="932" mass="101069">MGPDTLRGQPLPPSHEPNQQDDPWSSPEQPKLSDSDASLSSDENGSVRPRTVPDAEADRADDVIGISIGRAQNRMKARQTPAEEKSRAIESSGGYFDAIPDPEPRDGEEEEGGGGGGGMTLQYRSQLTEEPEQLLGDLSGPTTPTLATLATLAAAAQVDGNRKAEKSVPKSTKRYSLGLLKSSLSGRRRAMSGDSNYSLKFKKLLPDFNLSPNRQHHSPTKADSPAMMRSRSASTPQGAAGPDIESAAIAGSNSSSTSHLNDDGLAALGAIQSSRSHSYHRYPATKKRPPLTVRHSVSDESLYLRSLSRVSTLDHRPHYENVHSMVNSRYKAIKDSLQDSSSRIFSMPSFNLPDFRHEWHPGRFLGDYQRKDNVLGDGSSRLENSAAEVNGNADSSAATSTAHGNFKSNTRQNSIYPGLDEVASTMTGDVVVMGGYRGSILRSAKPPHRQLWVPMKVGLNIRKVDLEVGLTHEDEERMEESIIAKEVLSHIGPVDICRRLLQRFRKFEKLRNGAIRVWDYGYDWRLSPHLLSKRLIQYLEGLPCNAPGVSPEKRGAYVIAHSLGGLITRHAVNQRPDLFAGVVFAGTPQHCVNILGPLRDGDEVLLSSKVLTAQVNFTIRTSYALLPDDGRCFINKDTKEEYLVDFFDVKNWDEYALSPCIRPALPPSGGENKKGLGLIDNLPNSLSTLPKIGLGKRISVKLNGSKTKDPSFSSPVSPQKPQTAREKEQARHVPGHNDEEKISKPSALVTGQLTGGSVGGIIGPNTARTHNTTNVNSQLATGVAASTIPREDAIAYLDRTLKEVRQFRQELAHNESHQDHNRYPPFAVMYSKALPTVYGARVASRDDIKRSDAYDDLAFAAGDGVCLASAAMLPPGYRVIKHGLVKSDRGHVGLLGDLEGAGQCILALVRGREAGVGLGAYAPLSTGGGKSD</sequence>
<dbReference type="Gene3D" id="3.40.50.1820">
    <property type="entry name" value="alpha/beta hydrolase"/>
    <property type="match status" value="1"/>
</dbReference>
<feature type="compositionally biased region" description="Basic and acidic residues" evidence="1">
    <location>
        <begin position="51"/>
        <end position="62"/>
    </location>
</feature>
<feature type="region of interest" description="Disordered" evidence="1">
    <location>
        <begin position="703"/>
        <end position="747"/>
    </location>
</feature>
<evidence type="ECO:0000256" key="1">
    <source>
        <dbReference type="SAM" id="MobiDB-lite"/>
    </source>
</evidence>
<dbReference type="SUPFAM" id="SSF53474">
    <property type="entry name" value="alpha/beta-Hydrolases"/>
    <property type="match status" value="1"/>
</dbReference>
<dbReference type="OrthoDB" id="10250441at2759"/>
<dbReference type="PANTHER" id="PTHR11440">
    <property type="entry name" value="LECITHIN-CHOLESTEROL ACYLTRANSFERASE-RELATED"/>
    <property type="match status" value="1"/>
</dbReference>
<reference evidence="2 3" key="1">
    <citation type="submission" date="2015-06" db="EMBL/GenBank/DDBJ databases">
        <title>Talaromyces atroroseus IBT 11181 draft genome.</title>
        <authorList>
            <person name="Rasmussen K.B."/>
            <person name="Rasmussen S."/>
            <person name="Petersen B."/>
            <person name="Sicheritz-Ponten T."/>
            <person name="Mortensen U.H."/>
            <person name="Thrane U."/>
        </authorList>
    </citation>
    <scope>NUCLEOTIDE SEQUENCE [LARGE SCALE GENOMIC DNA]</scope>
    <source>
        <strain evidence="2 3">IBT 11181</strain>
    </source>
</reference>
<feature type="compositionally biased region" description="Polar residues" evidence="1">
    <location>
        <begin position="703"/>
        <end position="722"/>
    </location>
</feature>